<dbReference type="CDD" id="cd02440">
    <property type="entry name" value="AdoMet_MTases"/>
    <property type="match status" value="1"/>
</dbReference>
<dbReference type="AlphaFoldDB" id="W7QTC0"/>
<dbReference type="GO" id="GO:0030091">
    <property type="term" value="P:protein repair"/>
    <property type="evidence" value="ECO:0007669"/>
    <property type="project" value="UniProtKB-UniRule"/>
</dbReference>
<reference evidence="8 9" key="1">
    <citation type="journal article" date="2014" name="Genome Announc.">
        <title>Draft Genome Sequence of the Agar-Degrading Bacterium Catenovulum sp. Strain DS-2, Isolated from Intestines of Haliotis diversicolor.</title>
        <authorList>
            <person name="Shan D."/>
            <person name="Li X."/>
            <person name="Gu Z."/>
            <person name="Wei G."/>
            <person name="Gao Z."/>
            <person name="Shao Z."/>
        </authorList>
    </citation>
    <scope>NUCLEOTIDE SEQUENCE [LARGE SCALE GENOMIC DNA]</scope>
    <source>
        <strain evidence="8 9">DS-2</strain>
    </source>
</reference>
<dbReference type="GO" id="GO:0005737">
    <property type="term" value="C:cytoplasm"/>
    <property type="evidence" value="ECO:0007669"/>
    <property type="project" value="UniProtKB-SubCell"/>
</dbReference>
<dbReference type="PROSITE" id="PS01279">
    <property type="entry name" value="PCMT"/>
    <property type="match status" value="1"/>
</dbReference>
<dbReference type="HAMAP" id="MF_00090">
    <property type="entry name" value="PIMT"/>
    <property type="match status" value="1"/>
</dbReference>
<comment type="subcellular location">
    <subcellularLocation>
        <location evidence="1 7">Cytoplasm</location>
    </subcellularLocation>
</comment>
<dbReference type="GO" id="GO:0004719">
    <property type="term" value="F:protein-L-isoaspartate (D-aspartate) O-methyltransferase activity"/>
    <property type="evidence" value="ECO:0007669"/>
    <property type="project" value="UniProtKB-UniRule"/>
</dbReference>
<comment type="function">
    <text evidence="7">Catalyzes the methyl esterification of L-isoaspartyl residues in peptides and proteins that result from spontaneous decomposition of normal L-aspartyl and L-asparaginyl residues. It plays a role in the repair and/or degradation of damaged proteins.</text>
</comment>
<dbReference type="PANTHER" id="PTHR11579">
    <property type="entry name" value="PROTEIN-L-ISOASPARTATE O-METHYLTRANSFERASE"/>
    <property type="match status" value="1"/>
</dbReference>
<dbReference type="OrthoDB" id="9810066at2"/>
<dbReference type="FunFam" id="3.40.50.150:FF:000010">
    <property type="entry name" value="Protein-L-isoaspartate O-methyltransferase"/>
    <property type="match status" value="1"/>
</dbReference>
<dbReference type="RefSeq" id="WP_035015977.1">
    <property type="nucleotide sequence ID" value="NZ_ARZY01000040.1"/>
</dbReference>
<feature type="active site" evidence="7">
    <location>
        <position position="64"/>
    </location>
</feature>
<evidence type="ECO:0000313" key="9">
    <source>
        <dbReference type="Proteomes" id="UP000019276"/>
    </source>
</evidence>
<name>W7QTC0_9ALTE</name>
<keyword evidence="6 7" id="KW-0949">S-adenosyl-L-methionine</keyword>
<dbReference type="EMBL" id="ARZY01000040">
    <property type="protein sequence ID" value="EWH08670.1"/>
    <property type="molecule type" value="Genomic_DNA"/>
</dbReference>
<organism evidence="8 9">
    <name type="scientific">Catenovulum agarivorans DS-2</name>
    <dbReference type="NCBI Taxonomy" id="1328313"/>
    <lineage>
        <taxon>Bacteria</taxon>
        <taxon>Pseudomonadati</taxon>
        <taxon>Pseudomonadota</taxon>
        <taxon>Gammaproteobacteria</taxon>
        <taxon>Alteromonadales</taxon>
        <taxon>Alteromonadaceae</taxon>
        <taxon>Catenovulum</taxon>
    </lineage>
</organism>
<dbReference type="Proteomes" id="UP000019276">
    <property type="component" value="Unassembled WGS sequence"/>
</dbReference>
<dbReference type="Pfam" id="PF01135">
    <property type="entry name" value="PCMT"/>
    <property type="match status" value="1"/>
</dbReference>
<evidence type="ECO:0000256" key="1">
    <source>
        <dbReference type="ARBA" id="ARBA00004496"/>
    </source>
</evidence>
<comment type="similarity">
    <text evidence="2 7">Belongs to the methyltransferase superfamily. L-isoaspartyl/D-aspartyl protein methyltransferase family.</text>
</comment>
<evidence type="ECO:0000313" key="8">
    <source>
        <dbReference type="EMBL" id="EWH08670.1"/>
    </source>
</evidence>
<comment type="caution">
    <text evidence="8">The sequence shown here is derived from an EMBL/GenBank/DDBJ whole genome shotgun (WGS) entry which is preliminary data.</text>
</comment>
<protein>
    <recommendedName>
        <fullName evidence="7">Protein-L-isoaspartate O-methyltransferase</fullName>
        <ecNumber evidence="7">2.1.1.77</ecNumber>
    </recommendedName>
    <alternativeName>
        <fullName evidence="7">L-isoaspartyl protein carboxyl methyltransferase</fullName>
    </alternativeName>
    <alternativeName>
        <fullName evidence="7">Protein L-isoaspartyl methyltransferase</fullName>
    </alternativeName>
    <alternativeName>
        <fullName evidence="7">Protein-beta-aspartate methyltransferase</fullName>
        <shortName evidence="7">PIMT</shortName>
    </alternativeName>
</protein>
<dbReference type="SUPFAM" id="SSF53335">
    <property type="entry name" value="S-adenosyl-L-methionine-dependent methyltransferases"/>
    <property type="match status" value="1"/>
</dbReference>
<gene>
    <name evidence="7" type="primary">pcm</name>
    <name evidence="8" type="ORF">DS2_16369</name>
</gene>
<evidence type="ECO:0000256" key="6">
    <source>
        <dbReference type="ARBA" id="ARBA00022691"/>
    </source>
</evidence>
<dbReference type="GO" id="GO:0032259">
    <property type="term" value="P:methylation"/>
    <property type="evidence" value="ECO:0007669"/>
    <property type="project" value="UniProtKB-KW"/>
</dbReference>
<dbReference type="PANTHER" id="PTHR11579:SF0">
    <property type="entry name" value="PROTEIN-L-ISOASPARTATE(D-ASPARTATE) O-METHYLTRANSFERASE"/>
    <property type="match status" value="1"/>
</dbReference>
<sequence>MSVSLNLARSGERLAQLLVQEGIKDQRVLEAIARVPRHAFVQPALIHKAYENTALPIGKGQTISQPAIVARMTEIILAANSKVENVLEIGTGCGYQTAVLAQLVNKVFSVERIASLQFQARRLMRQLDLHNISLKHGDGWKGWSSKAPFDAIIVTAAAASMPQKLKEQLKVGGVMVIPIGIEEQRLKIVTRTEEGFEIKDIANVKFVPLIAGDIE</sequence>
<accession>W7QTC0</accession>
<dbReference type="STRING" id="1328313.DS2_16369"/>
<dbReference type="NCBIfam" id="NF001453">
    <property type="entry name" value="PRK00312.1"/>
    <property type="match status" value="1"/>
</dbReference>
<keyword evidence="3 7" id="KW-0963">Cytoplasm</keyword>
<dbReference type="eggNOG" id="COG2518">
    <property type="taxonomic scope" value="Bacteria"/>
</dbReference>
<keyword evidence="4 7" id="KW-0489">Methyltransferase</keyword>
<evidence type="ECO:0000256" key="5">
    <source>
        <dbReference type="ARBA" id="ARBA00022679"/>
    </source>
</evidence>
<proteinExistence type="inferred from homology"/>
<evidence type="ECO:0000256" key="3">
    <source>
        <dbReference type="ARBA" id="ARBA00022490"/>
    </source>
</evidence>
<keyword evidence="5 7" id="KW-0808">Transferase</keyword>
<dbReference type="PATRIC" id="fig|1328313.3.peg.3344"/>
<evidence type="ECO:0000256" key="4">
    <source>
        <dbReference type="ARBA" id="ARBA00022603"/>
    </source>
</evidence>
<comment type="catalytic activity">
    <reaction evidence="7">
        <text>[protein]-L-isoaspartate + S-adenosyl-L-methionine = [protein]-L-isoaspartate alpha-methyl ester + S-adenosyl-L-homocysteine</text>
        <dbReference type="Rhea" id="RHEA:12705"/>
        <dbReference type="Rhea" id="RHEA-COMP:12143"/>
        <dbReference type="Rhea" id="RHEA-COMP:12144"/>
        <dbReference type="ChEBI" id="CHEBI:57856"/>
        <dbReference type="ChEBI" id="CHEBI:59789"/>
        <dbReference type="ChEBI" id="CHEBI:90596"/>
        <dbReference type="ChEBI" id="CHEBI:90598"/>
        <dbReference type="EC" id="2.1.1.77"/>
    </reaction>
</comment>
<dbReference type="EC" id="2.1.1.77" evidence="7"/>
<evidence type="ECO:0000256" key="2">
    <source>
        <dbReference type="ARBA" id="ARBA00005369"/>
    </source>
</evidence>
<dbReference type="NCBIfam" id="TIGR00080">
    <property type="entry name" value="pimt"/>
    <property type="match status" value="1"/>
</dbReference>
<dbReference type="InterPro" id="IPR000682">
    <property type="entry name" value="PCMT"/>
</dbReference>
<evidence type="ECO:0000256" key="7">
    <source>
        <dbReference type="HAMAP-Rule" id="MF_00090"/>
    </source>
</evidence>
<keyword evidence="9" id="KW-1185">Reference proteome</keyword>
<dbReference type="InterPro" id="IPR029063">
    <property type="entry name" value="SAM-dependent_MTases_sf"/>
</dbReference>
<dbReference type="Gene3D" id="3.40.50.150">
    <property type="entry name" value="Vaccinia Virus protein VP39"/>
    <property type="match status" value="1"/>
</dbReference>